<feature type="domain" description="SLH" evidence="5">
    <location>
        <begin position="1348"/>
        <end position="1411"/>
    </location>
</feature>
<keyword evidence="2" id="KW-0732">Signal</keyword>
<dbReference type="InterPro" id="IPR042229">
    <property type="entry name" value="Listeria/Bacterioides_rpt_sf"/>
</dbReference>
<dbReference type="InterPro" id="IPR013783">
    <property type="entry name" value="Ig-like_fold"/>
</dbReference>
<dbReference type="Pfam" id="PF12245">
    <property type="entry name" value="Big_3_2"/>
    <property type="match status" value="1"/>
</dbReference>
<reference evidence="6 7" key="1">
    <citation type="submission" date="2019-08" db="EMBL/GenBank/DDBJ databases">
        <title>Genome sequencing of Paenibacillus faecis DSM 23593(T).</title>
        <authorList>
            <person name="Kook J.-K."/>
            <person name="Park S.-N."/>
            <person name="Lim Y.K."/>
        </authorList>
    </citation>
    <scope>NUCLEOTIDE SEQUENCE [LARGE SCALE GENOMIC DNA]</scope>
    <source>
        <strain evidence="6 7">DSM 23593</strain>
    </source>
</reference>
<dbReference type="Pfam" id="PF12733">
    <property type="entry name" value="Cadherin-like"/>
    <property type="match status" value="1"/>
</dbReference>
<feature type="domain" description="Fibronectin type-III" evidence="4">
    <location>
        <begin position="838"/>
        <end position="929"/>
    </location>
</feature>
<dbReference type="InterPro" id="IPR001119">
    <property type="entry name" value="SLH_dom"/>
</dbReference>
<dbReference type="Pfam" id="PF09479">
    <property type="entry name" value="Flg_new"/>
    <property type="match status" value="1"/>
</dbReference>
<name>A0A5D0CQ71_9BACL</name>
<dbReference type="PANTHER" id="PTHR43308:SF5">
    <property type="entry name" value="S-LAYER PROTEIN _ PEPTIDOGLYCAN ENDO-BETA-N-ACETYLGLUCOSAMINIDASE"/>
    <property type="match status" value="1"/>
</dbReference>
<dbReference type="InterPro" id="IPR032812">
    <property type="entry name" value="SbsA_Ig"/>
</dbReference>
<evidence type="ECO:0000256" key="3">
    <source>
        <dbReference type="SAM" id="MobiDB-lite"/>
    </source>
</evidence>
<dbReference type="InterPro" id="IPR025883">
    <property type="entry name" value="Cadherin-like_domain"/>
</dbReference>
<dbReference type="InterPro" id="IPR013378">
    <property type="entry name" value="InlB-like_B-rpt"/>
</dbReference>
<dbReference type="Pfam" id="PF17963">
    <property type="entry name" value="Big_9"/>
    <property type="match status" value="1"/>
</dbReference>
<dbReference type="SUPFAM" id="SSF49265">
    <property type="entry name" value="Fibronectin type III"/>
    <property type="match status" value="1"/>
</dbReference>
<dbReference type="InterPro" id="IPR051465">
    <property type="entry name" value="Cell_Envelope_Struct_Comp"/>
</dbReference>
<dbReference type="InterPro" id="IPR036116">
    <property type="entry name" value="FN3_sf"/>
</dbReference>
<dbReference type="SMART" id="SM00060">
    <property type="entry name" value="FN3"/>
    <property type="match status" value="1"/>
</dbReference>
<dbReference type="InterPro" id="IPR022038">
    <property type="entry name" value="Ig-like_bact"/>
</dbReference>
<evidence type="ECO:0000259" key="5">
    <source>
        <dbReference type="PROSITE" id="PS51272"/>
    </source>
</evidence>
<gene>
    <name evidence="6" type="ORF">FRY98_15330</name>
</gene>
<keyword evidence="7" id="KW-1185">Reference proteome</keyword>
<dbReference type="Gene3D" id="2.60.40.2810">
    <property type="match status" value="1"/>
</dbReference>
<dbReference type="Pfam" id="PF07484">
    <property type="entry name" value="Collar"/>
    <property type="match status" value="2"/>
</dbReference>
<dbReference type="InterPro" id="IPR003961">
    <property type="entry name" value="FN3_dom"/>
</dbReference>
<dbReference type="SUPFAM" id="SSF88874">
    <property type="entry name" value="Receptor-binding domain of short tail fibre protein gp12"/>
    <property type="match status" value="3"/>
</dbReference>
<accession>A0A5D0CQ71</accession>
<dbReference type="GO" id="GO:0030313">
    <property type="term" value="C:cell envelope"/>
    <property type="evidence" value="ECO:0007669"/>
    <property type="project" value="UniProtKB-SubCell"/>
</dbReference>
<dbReference type="NCBIfam" id="TIGR02543">
    <property type="entry name" value="List_Bact_rpt"/>
    <property type="match status" value="1"/>
</dbReference>
<dbReference type="Pfam" id="PF13205">
    <property type="entry name" value="Big_5"/>
    <property type="match status" value="1"/>
</dbReference>
<dbReference type="EMBL" id="VSDO01000003">
    <property type="protein sequence ID" value="TYA12099.1"/>
    <property type="molecule type" value="Genomic_DNA"/>
</dbReference>
<dbReference type="Pfam" id="PF00395">
    <property type="entry name" value="SLH"/>
    <property type="match status" value="3"/>
</dbReference>
<evidence type="ECO:0000313" key="7">
    <source>
        <dbReference type="Proteomes" id="UP000325218"/>
    </source>
</evidence>
<protein>
    <submittedName>
        <fullName evidence="6">Uncharacterized protein</fullName>
    </submittedName>
</protein>
<comment type="subcellular location">
    <subcellularLocation>
        <location evidence="1">Cell envelope</location>
    </subcellularLocation>
</comment>
<proteinExistence type="predicted"/>
<dbReference type="Proteomes" id="UP000325218">
    <property type="component" value="Unassembled WGS sequence"/>
</dbReference>
<dbReference type="Gene3D" id="2.60.40.10">
    <property type="entry name" value="Immunoglobulins"/>
    <property type="match status" value="1"/>
</dbReference>
<evidence type="ECO:0000259" key="4">
    <source>
        <dbReference type="PROSITE" id="PS50853"/>
    </source>
</evidence>
<dbReference type="InterPro" id="IPR037053">
    <property type="entry name" value="Phage_tail_collar_dom_sf"/>
</dbReference>
<feature type="domain" description="SLH" evidence="5">
    <location>
        <begin position="1287"/>
        <end position="1346"/>
    </location>
</feature>
<dbReference type="CDD" id="cd00063">
    <property type="entry name" value="FN3"/>
    <property type="match status" value="1"/>
</dbReference>
<feature type="compositionally biased region" description="Gly residues" evidence="3">
    <location>
        <begin position="1041"/>
        <end position="1057"/>
    </location>
</feature>
<feature type="region of interest" description="Disordered" evidence="3">
    <location>
        <begin position="1026"/>
        <end position="1067"/>
    </location>
</feature>
<dbReference type="PANTHER" id="PTHR43308">
    <property type="entry name" value="OUTER MEMBRANE PROTEIN ALPHA-RELATED"/>
    <property type="match status" value="1"/>
</dbReference>
<evidence type="ECO:0000313" key="6">
    <source>
        <dbReference type="EMBL" id="TYA12099.1"/>
    </source>
</evidence>
<dbReference type="Gene3D" id="3.90.1340.10">
    <property type="entry name" value="Phage tail collar domain"/>
    <property type="match status" value="3"/>
</dbReference>
<dbReference type="OrthoDB" id="663332at2"/>
<dbReference type="PROSITE" id="PS51272">
    <property type="entry name" value="SLH"/>
    <property type="match status" value="3"/>
</dbReference>
<feature type="domain" description="SLH" evidence="5">
    <location>
        <begin position="1425"/>
        <end position="1487"/>
    </location>
</feature>
<sequence length="1490" mass="156435">MNRIKSRGPGGVVWKSLLAFLLTVQFVLGGFWPVEQRAQAAASYPFIGEIRLFPYNTGVNGWIYCAGQELPIAGNPALFSILGNKFGGDGARTFAVPDLRGYEPLQGTGYYMAVQGAYPNYEDADHGEQRELGEVRIFPFYPGRYLHGWLPADGGTHIVSEYPQLADMLGNRFGPRVDPRFFQLPAIEAPPLVDDQGRQALSYYIATSTTSSSAEDTDYFTGELVAFPMGWAGAPWAEADGRTVPNAGNEDLRGLMNGLYGEGADYFKLPDLRNNPQALTYYVVGTGVPPVRAFKLPVPQPDGYAVAPDSTLGVNRQNGVLSNDADAVTAKIMDSPSHGTIQFKKDGSFTYRPTVSYTGTDAFTYIASNDNGSSAKTTVTLTVGELEPTISGVTDGGNYRSDVIIRFENGTGQLNGRAITSGSVVSEEGAYRLVVTSTISGMFVKTVQFTIDKTPPVISGVTEGATYNSNVTIHFDEGTALLNGAPFPNGGTVSGEGQHRLEVTDAAGNKSTVNFMIDSVPPIVFGAVDQGIYNSDRTITFNEGFAVLDGSPFTSGGVVSGEGVHTLVVTDAAGNVTKLQFTIDKTPPEVNGAAEGERYNAAVTITFNEGYGRLDGEPFASGGTVATEGVHKLEVTDAAGNKTTVNFTLYYPRIVTFDSSGGSPVASQTVNYREAAAVPAAPVRDGFRFAGWFEDRLYVTPFDFSTLLTQSITLYAKWIDVAGPVLVSSSPASGARDVPVTAALEFGFDEPVTPVAGKFIRLTRQSDGALADRIPTEDAVNLGGNRYRIDRSVSLEYDTAYDVEIEPGAFVDAENNGYAGGPGPQGWNFVTEREPVAAPAAPTDLAAIPGNGTVSLNWSTVTGATYYEIYQGTAPGDYGALPVHTVTDAVYTATGLSSGTTYYFAVKAGNAGGTSAYSNEAAATPTAPEPQGSADLSGLLISDGILTPGFDPAVTHYAVRVPSSLTHMAITPVAADPLARITVAGASVPSGESSPPLGLNIGVNFIEIRVEAQDGGTKTYDITVTREKEAPQQPNPNPGSGSNGSGSSSGSGSGGANPGTPAPAPSRQAQLEVRVNGLAWQEPIGKATMLQQEGTALWSAELNSESLAKLLARSGPEAVIEISAPEEAEAAEVLLEGRTLLALADNKAILWVRTPIGHYRFPAAVADLEAGARESNVKIFIAKGGPIEQVAMQSAANREGFTPVGSPVNFTVTASLAGTTVSVERFGFYMRRELPLPEGVKADSVTGAVVVEPNGTVYPVPFYIEEHDGVKFAVIHSLTNSTYALVGKTAAFADMEHHWAGAAVNGLASRLIVRGADPAHFQPDRTVSRAEFAAMLIRALGLNDRGGEAAGFKDVAAADWFAGAVGRATEYGLIKGYEGGVFGPSRTISREEAMVMIGRAAELTGMAAQAADGTGNAEGSADAPLAAFADRADVSDWAKPAVAAAVRRGLAGGSDGKLRPQDSMTRAETAVLIERFLVQAGLIGRGEGAK</sequence>
<evidence type="ECO:0000256" key="2">
    <source>
        <dbReference type="ARBA" id="ARBA00022729"/>
    </source>
</evidence>
<dbReference type="PROSITE" id="PS50853">
    <property type="entry name" value="FN3"/>
    <property type="match status" value="1"/>
</dbReference>
<organism evidence="6 7">
    <name type="scientific">Paenibacillus faecis</name>
    <dbReference type="NCBI Taxonomy" id="862114"/>
    <lineage>
        <taxon>Bacteria</taxon>
        <taxon>Bacillati</taxon>
        <taxon>Bacillota</taxon>
        <taxon>Bacilli</taxon>
        <taxon>Bacillales</taxon>
        <taxon>Paenibacillaceae</taxon>
        <taxon>Paenibacillus</taxon>
    </lineage>
</organism>
<comment type="caution">
    <text evidence="6">The sequence shown here is derived from an EMBL/GenBank/DDBJ whole genome shotgun (WGS) entry which is preliminary data.</text>
</comment>
<dbReference type="InterPro" id="IPR011083">
    <property type="entry name" value="Phage_tail_collar_dom"/>
</dbReference>
<dbReference type="RefSeq" id="WP_148453486.1">
    <property type="nucleotide sequence ID" value="NZ_VSDO01000003.1"/>
</dbReference>
<evidence type="ECO:0000256" key="1">
    <source>
        <dbReference type="ARBA" id="ARBA00004196"/>
    </source>
</evidence>
<dbReference type="Gene3D" id="2.60.40.4270">
    <property type="entry name" value="Listeria-Bacteroides repeat domain"/>
    <property type="match status" value="1"/>
</dbReference>